<accession>A0A1Y2T7S6</accession>
<dbReference type="Pfam" id="PF00126">
    <property type="entry name" value="HTH_1"/>
    <property type="match status" value="1"/>
</dbReference>
<evidence type="ECO:0000256" key="3">
    <source>
        <dbReference type="ARBA" id="ARBA00023125"/>
    </source>
</evidence>
<dbReference type="EMBL" id="LWLV01000575">
    <property type="protein sequence ID" value="OTA41313.1"/>
    <property type="molecule type" value="Genomic_DNA"/>
</dbReference>
<dbReference type="InterPro" id="IPR036390">
    <property type="entry name" value="WH_DNA-bd_sf"/>
</dbReference>
<dbReference type="Gene3D" id="1.10.10.10">
    <property type="entry name" value="Winged helix-like DNA-binding domain superfamily/Winged helix DNA-binding domain"/>
    <property type="match status" value="1"/>
</dbReference>
<protein>
    <submittedName>
        <fullName evidence="6">LysR family transcriptional regulator</fullName>
    </submittedName>
</protein>
<dbReference type="RefSeq" id="WP_011196798.1">
    <property type="nucleotide sequence ID" value="NZ_JACSIR010000019.1"/>
</dbReference>
<sequence length="298" mass="33890">MLLSYLRVYCDIIETRSFSKAAARNFISQPAVSQQVKAMEEHFQQRLIERSPQGIYPTEAGRIFYEAAREIVERYQALEQQMANLSQSVSGTIRVATVYTVGLHDLPPYIKKFIQTYPQARIHLEYSRTNKIYEAVRQNQVDIGIVAYPQEGRQLGVIPLPSDELVVIVSPNHPLARAGKPVALQQLHRLPFIAFDPDIPTRKATDRVLNDHGVDVEIIHEFDNVETIKRSVEAELGVSIIPRRCAQWEVRSGSLVALPIADMRIERPVGVIYKRGKNFSNTLQKFIAILTGREEQED</sequence>
<evidence type="ECO:0000313" key="7">
    <source>
        <dbReference type="EMBL" id="OTA41313.1"/>
    </source>
</evidence>
<comment type="caution">
    <text evidence="7">The sequence shown here is derived from an EMBL/GenBank/DDBJ whole genome shotgun (WGS) entry which is preliminary data.</text>
</comment>
<evidence type="ECO:0000313" key="6">
    <source>
        <dbReference type="EMBL" id="MBY6275236.1"/>
    </source>
</evidence>
<reference evidence="8" key="2">
    <citation type="submission" date="2016-04" db="EMBL/GenBank/DDBJ databases">
        <authorList>
            <person name="Antunes L.P."/>
            <person name="Martins L.F."/>
            <person name="Pereira R.V."/>
            <person name="Thomas A.M."/>
            <person name="Barbosa D."/>
            <person name="Nascimento L."/>
            <person name="Silva G.M."/>
            <person name="Condomitti G.W."/>
            <person name="Digiampietri L.A."/>
            <person name="Lombardi K.C."/>
            <person name="Ramos P.L."/>
            <person name="Quaggio R.B."/>
            <person name="Oliveira J.C."/>
            <person name="Pascon R.C."/>
            <person name="Cruz J.B."/>
            <person name="Silva A.M."/>
            <person name="Setubal J.C."/>
        </authorList>
    </citation>
    <scope>NUCLEOTIDE SEQUENCE [LARGE SCALE GENOMIC DNA]</scope>
</reference>
<comment type="similarity">
    <text evidence="1">Belongs to the LysR transcriptional regulatory family.</text>
</comment>
<dbReference type="PRINTS" id="PR00039">
    <property type="entry name" value="HTHLYSR"/>
</dbReference>
<reference evidence="7" key="1">
    <citation type="submission" date="2016-04" db="EMBL/GenBank/DDBJ databases">
        <authorList>
            <person name="Evans L.H."/>
            <person name="Alamgir A."/>
            <person name="Owens N."/>
            <person name="Weber N.D."/>
            <person name="Virtaneva K."/>
            <person name="Barbian K."/>
            <person name="Babar A."/>
            <person name="Rosenke K."/>
        </authorList>
    </citation>
    <scope>NUCLEOTIDE SEQUENCE [LARGE SCALE GENOMIC DNA]</scope>
    <source>
        <strain evidence="7">G2</strain>
    </source>
</reference>
<evidence type="ECO:0000256" key="1">
    <source>
        <dbReference type="ARBA" id="ARBA00009437"/>
    </source>
</evidence>
<dbReference type="CDD" id="cd05466">
    <property type="entry name" value="PBP2_LTTR_substrate"/>
    <property type="match status" value="1"/>
</dbReference>
<dbReference type="SUPFAM" id="SSF53850">
    <property type="entry name" value="Periplasmic binding protein-like II"/>
    <property type="match status" value="1"/>
</dbReference>
<dbReference type="Proteomes" id="UP000732377">
    <property type="component" value="Unassembled WGS sequence"/>
</dbReference>
<dbReference type="InterPro" id="IPR000847">
    <property type="entry name" value="LysR_HTH_N"/>
</dbReference>
<evidence type="ECO:0000313" key="8">
    <source>
        <dbReference type="Proteomes" id="UP000194267"/>
    </source>
</evidence>
<dbReference type="Pfam" id="PF03466">
    <property type="entry name" value="LysR_substrate"/>
    <property type="match status" value="1"/>
</dbReference>
<dbReference type="InterPro" id="IPR005119">
    <property type="entry name" value="LysR_subst-bd"/>
</dbReference>
<organism evidence="7 8">
    <name type="scientific">Symbiobacterium thermophilum</name>
    <dbReference type="NCBI Taxonomy" id="2734"/>
    <lineage>
        <taxon>Bacteria</taxon>
        <taxon>Bacillati</taxon>
        <taxon>Bacillota</taxon>
        <taxon>Clostridia</taxon>
        <taxon>Eubacteriales</taxon>
        <taxon>Symbiobacteriaceae</taxon>
        <taxon>Symbiobacterium</taxon>
    </lineage>
</organism>
<dbReference type="GO" id="GO:0000976">
    <property type="term" value="F:transcription cis-regulatory region binding"/>
    <property type="evidence" value="ECO:0007669"/>
    <property type="project" value="TreeGrafter"/>
</dbReference>
<name>A0A1Y2T7S6_SYMTR</name>
<gene>
    <name evidence="7" type="ORF">A6D92_07820</name>
    <name evidence="6" type="ORF">CWE10_03320</name>
</gene>
<dbReference type="PANTHER" id="PTHR30126:SF40">
    <property type="entry name" value="HTH-TYPE TRANSCRIPTIONAL REGULATOR GLTR"/>
    <property type="match status" value="1"/>
</dbReference>
<evidence type="ECO:0000259" key="5">
    <source>
        <dbReference type="PROSITE" id="PS50931"/>
    </source>
</evidence>
<evidence type="ECO:0000256" key="2">
    <source>
        <dbReference type="ARBA" id="ARBA00023015"/>
    </source>
</evidence>
<dbReference type="FunFam" id="1.10.10.10:FF:000001">
    <property type="entry name" value="LysR family transcriptional regulator"/>
    <property type="match status" value="1"/>
</dbReference>
<dbReference type="InterPro" id="IPR036388">
    <property type="entry name" value="WH-like_DNA-bd_sf"/>
</dbReference>
<dbReference type="GO" id="GO:0003700">
    <property type="term" value="F:DNA-binding transcription factor activity"/>
    <property type="evidence" value="ECO:0007669"/>
    <property type="project" value="InterPro"/>
</dbReference>
<keyword evidence="2" id="KW-0805">Transcription regulation</keyword>
<evidence type="ECO:0000256" key="4">
    <source>
        <dbReference type="ARBA" id="ARBA00023163"/>
    </source>
</evidence>
<proteinExistence type="inferred from homology"/>
<dbReference type="PROSITE" id="PS50931">
    <property type="entry name" value="HTH_LYSR"/>
    <property type="match status" value="1"/>
</dbReference>
<dbReference type="SUPFAM" id="SSF46785">
    <property type="entry name" value="Winged helix' DNA-binding domain"/>
    <property type="match status" value="1"/>
</dbReference>
<reference evidence="6" key="3">
    <citation type="submission" date="2017-11" db="EMBL/GenBank/DDBJ databases">
        <title>Three new genomes from thermophilic consortium.</title>
        <authorList>
            <person name="Quaggio R."/>
            <person name="Amgarten D."/>
            <person name="Setubal J.C."/>
        </authorList>
    </citation>
    <scope>NUCLEOTIDE SEQUENCE</scope>
    <source>
        <strain evidence="6">ZCTH01-B2</strain>
    </source>
</reference>
<dbReference type="Proteomes" id="UP000194267">
    <property type="component" value="Unassembled WGS sequence"/>
</dbReference>
<dbReference type="Gene3D" id="3.40.190.290">
    <property type="match status" value="1"/>
</dbReference>
<dbReference type="PANTHER" id="PTHR30126">
    <property type="entry name" value="HTH-TYPE TRANSCRIPTIONAL REGULATOR"/>
    <property type="match status" value="1"/>
</dbReference>
<dbReference type="OMA" id="FERDNRS"/>
<keyword evidence="4" id="KW-0804">Transcription</keyword>
<dbReference type="AlphaFoldDB" id="A0A1Y2T7S6"/>
<feature type="domain" description="HTH lysR-type" evidence="5">
    <location>
        <begin position="1"/>
        <end position="58"/>
    </location>
</feature>
<keyword evidence="3" id="KW-0238">DNA-binding</keyword>
<dbReference type="EMBL" id="PIUK01000017">
    <property type="protein sequence ID" value="MBY6275236.1"/>
    <property type="molecule type" value="Genomic_DNA"/>
</dbReference>